<dbReference type="SUPFAM" id="SSF51395">
    <property type="entry name" value="FMN-linked oxidoreductases"/>
    <property type="match status" value="1"/>
</dbReference>
<dbReference type="Gene3D" id="3.40.50.720">
    <property type="entry name" value="NAD(P)-binding Rossmann-like Domain"/>
    <property type="match status" value="1"/>
</dbReference>
<keyword evidence="3" id="KW-0411">Iron-sulfur</keyword>
<dbReference type="PROSITE" id="PS00198">
    <property type="entry name" value="4FE4S_FER_1"/>
    <property type="match status" value="1"/>
</dbReference>
<evidence type="ECO:0000313" key="5">
    <source>
        <dbReference type="EMBL" id="HIW77893.1"/>
    </source>
</evidence>
<dbReference type="InterPro" id="IPR017701">
    <property type="entry name" value="Se_rdtase_YgfK"/>
</dbReference>
<evidence type="ECO:0000256" key="2">
    <source>
        <dbReference type="ARBA" id="ARBA00023004"/>
    </source>
</evidence>
<gene>
    <name evidence="5" type="primary">ygfK</name>
    <name evidence="5" type="ORF">H9874_01940</name>
</gene>
<keyword evidence="2" id="KW-0408">Iron</keyword>
<evidence type="ECO:0000313" key="6">
    <source>
        <dbReference type="Proteomes" id="UP000824264"/>
    </source>
</evidence>
<dbReference type="Pfam" id="PF14691">
    <property type="entry name" value="Fer4_20"/>
    <property type="match status" value="1"/>
</dbReference>
<organism evidence="5 6">
    <name type="scientific">Candidatus Bilophila faecipullorum</name>
    <dbReference type="NCBI Taxonomy" id="2838482"/>
    <lineage>
        <taxon>Bacteria</taxon>
        <taxon>Pseudomonadati</taxon>
        <taxon>Thermodesulfobacteriota</taxon>
        <taxon>Desulfovibrionia</taxon>
        <taxon>Desulfovibrionales</taxon>
        <taxon>Desulfovibrionaceae</taxon>
        <taxon>Bilophila</taxon>
    </lineage>
</organism>
<dbReference type="InterPro" id="IPR017900">
    <property type="entry name" value="4Fe4S_Fe_S_CS"/>
</dbReference>
<dbReference type="SUPFAM" id="SSF51971">
    <property type="entry name" value="Nucleotide-binding domain"/>
    <property type="match status" value="1"/>
</dbReference>
<dbReference type="GO" id="GO:0016491">
    <property type="term" value="F:oxidoreductase activity"/>
    <property type="evidence" value="ECO:0007669"/>
    <property type="project" value="InterPro"/>
</dbReference>
<sequence length="1108" mass="120707">MHTDRFTPLNAAVLLRWMRDGLARGDVFGIPQGLFFMPRRDDPFRMDRYGKVLETPLGVAAGPHTQLAQNILSAWLCGARFIELKTIQTLDELNVAKPCIDMADEGYNCEWSQELKLDQSFEEYLKAFVLLHALRHMLGLPAEAETGKGPGFIFNMSAGYNLEGIRSPAVQRFLDRMDDATQDVERLREELAPLYPPLRDIPIPSRLSDNLTVSTMHGCPPEEVESIGRYFITERGYHTTIKLNPTLLGPERLRGILNERLGYDVRVPDEAFGHDLKYADGLSLIRSLSETARAAGVAFGLKLTNTLETANEKQKLPRSEGMVYMSGRALHPISVNLAARLQRDFGGTLDIAFSAGADAFNVTETLACGLRPITVCSDLLKPGGYGRLHQYVETLRRDFRKTGADSLSALARSRAPEEADPALANLTRYAASVLGADSPYRKDRFPYASVKTERPLPRFDCAAAPCVSACPAGQDVPRYLDAVARGDFALAWKIITATNPFPNVQGMACNQRCRERCTRINYDSPLLIRDIKRTVAQYVALSMADGPVSVPAPATGRRAAVIGAGPAGLSCARFLALGGVEVHLYEGKDVLGGMAGDAIPTFRLPDESLRRDVDAILALGVILHRHTPVDADLFQHLLKENDAVYVAVGAQESLRLGIPGEEAEGVLDHLSFLSALRRGLPTGLGSRVAVIGGGNAAMDCARAAKRLAGPHGEVTLVYRRSRREMPADREEIEAALQEGVRLAECLAPEEALARDGHVCGLRCRRMKLIPDPNGGRARPMPTDEETVINADTLIVSVGQRVRADFLPEDIVLKGKAGTCKTSSERIFAGGDALRGPSTLIDAVADGRRGAEAILEALGLASRVSDAPADDRRSDIEGLALRRARRFAPTTGARLWERVPGGCLNFEPCLRPLTPEEAMEEARRCLQCDLICNSCVTVCPNRANVALPAPALPCPVQRAVRHGETVRVETLASGRLTQRYQIVNIADACNECGNCATFCPSAGAPYRDKPRVHLSEASFEQALDGYRLAAPDRLDGKRAGRRFTLRAEAGNVFFENEAFAALLDGETLLARDVRLKEGTREASLSPAVETALLHRLLAGRHPFAETQGD</sequence>
<dbReference type="PRINTS" id="PR00419">
    <property type="entry name" value="ADXRDTASE"/>
</dbReference>
<dbReference type="InterPro" id="IPR028261">
    <property type="entry name" value="DPD_II"/>
</dbReference>
<evidence type="ECO:0000259" key="4">
    <source>
        <dbReference type="PROSITE" id="PS51379"/>
    </source>
</evidence>
<proteinExistence type="predicted"/>
<dbReference type="Gene3D" id="1.10.1060.10">
    <property type="entry name" value="Alpha-helical ferredoxin"/>
    <property type="match status" value="1"/>
</dbReference>
<name>A0A9D1U8A0_9BACT</name>
<dbReference type="GO" id="GO:0046872">
    <property type="term" value="F:metal ion binding"/>
    <property type="evidence" value="ECO:0007669"/>
    <property type="project" value="UniProtKB-KW"/>
</dbReference>
<dbReference type="InterPro" id="IPR017896">
    <property type="entry name" value="4Fe4S_Fe-S-bd"/>
</dbReference>
<evidence type="ECO:0000256" key="3">
    <source>
        <dbReference type="ARBA" id="ARBA00023014"/>
    </source>
</evidence>
<protein>
    <submittedName>
        <fullName evidence="5">Selenate reductase subunit YgfK</fullName>
    </submittedName>
</protein>
<dbReference type="Proteomes" id="UP000824264">
    <property type="component" value="Unassembled WGS sequence"/>
</dbReference>
<dbReference type="InterPro" id="IPR036188">
    <property type="entry name" value="FAD/NAD-bd_sf"/>
</dbReference>
<dbReference type="InterPro" id="IPR009051">
    <property type="entry name" value="Helical_ferredxn"/>
</dbReference>
<reference evidence="5" key="2">
    <citation type="submission" date="2021-04" db="EMBL/GenBank/DDBJ databases">
        <authorList>
            <person name="Gilroy R."/>
        </authorList>
    </citation>
    <scope>NUCLEOTIDE SEQUENCE</scope>
    <source>
        <strain evidence="5">ChiSxjej5B17-1746</strain>
    </source>
</reference>
<keyword evidence="1" id="KW-0479">Metal-binding</keyword>
<dbReference type="EMBL" id="DXGI01000074">
    <property type="protein sequence ID" value="HIW77893.1"/>
    <property type="molecule type" value="Genomic_DNA"/>
</dbReference>
<comment type="caution">
    <text evidence="5">The sequence shown here is derived from an EMBL/GenBank/DDBJ whole genome shotgun (WGS) entry which is preliminary data.</text>
</comment>
<dbReference type="PROSITE" id="PS51379">
    <property type="entry name" value="4FE4S_FER_2"/>
    <property type="match status" value="1"/>
</dbReference>
<dbReference type="SUPFAM" id="SSF46548">
    <property type="entry name" value="alpha-helical ferredoxin"/>
    <property type="match status" value="2"/>
</dbReference>
<accession>A0A9D1U8A0</accession>
<feature type="domain" description="4Fe-4S ferredoxin-type" evidence="4">
    <location>
        <begin position="978"/>
        <end position="1009"/>
    </location>
</feature>
<dbReference type="InterPro" id="IPR023753">
    <property type="entry name" value="FAD/NAD-binding_dom"/>
</dbReference>
<dbReference type="NCBIfam" id="TIGR03315">
    <property type="entry name" value="Se_ygfK"/>
    <property type="match status" value="1"/>
</dbReference>
<dbReference type="PANTHER" id="PTHR42783">
    <property type="entry name" value="GLUTAMATE SYNTHASE [NADPH] SMALL CHAIN"/>
    <property type="match status" value="1"/>
</dbReference>
<dbReference type="Pfam" id="PF07992">
    <property type="entry name" value="Pyr_redox_2"/>
    <property type="match status" value="1"/>
</dbReference>
<dbReference type="Gene3D" id="3.50.50.60">
    <property type="entry name" value="FAD/NAD(P)-binding domain"/>
    <property type="match status" value="1"/>
</dbReference>
<dbReference type="AlphaFoldDB" id="A0A9D1U8A0"/>
<evidence type="ECO:0000256" key="1">
    <source>
        <dbReference type="ARBA" id="ARBA00022723"/>
    </source>
</evidence>
<reference evidence="5" key="1">
    <citation type="journal article" date="2021" name="PeerJ">
        <title>Extensive microbial diversity within the chicken gut microbiome revealed by metagenomics and culture.</title>
        <authorList>
            <person name="Gilroy R."/>
            <person name="Ravi A."/>
            <person name="Getino M."/>
            <person name="Pursley I."/>
            <person name="Horton D.L."/>
            <person name="Alikhan N.F."/>
            <person name="Baker D."/>
            <person name="Gharbi K."/>
            <person name="Hall N."/>
            <person name="Watson M."/>
            <person name="Adriaenssens E.M."/>
            <person name="Foster-Nyarko E."/>
            <person name="Jarju S."/>
            <person name="Secka A."/>
            <person name="Antonio M."/>
            <person name="Oren A."/>
            <person name="Chaudhuri R.R."/>
            <person name="La Ragione R."/>
            <person name="Hildebrand F."/>
            <person name="Pallen M.J."/>
        </authorList>
    </citation>
    <scope>NUCLEOTIDE SEQUENCE</scope>
    <source>
        <strain evidence="5">ChiSxjej5B17-1746</strain>
    </source>
</reference>
<dbReference type="PANTHER" id="PTHR42783:SF3">
    <property type="entry name" value="GLUTAMATE SYNTHASE [NADPH] SMALL CHAIN-RELATED"/>
    <property type="match status" value="1"/>
</dbReference>
<dbReference type="GO" id="GO:0051536">
    <property type="term" value="F:iron-sulfur cluster binding"/>
    <property type="evidence" value="ECO:0007669"/>
    <property type="project" value="UniProtKB-KW"/>
</dbReference>